<organism evidence="2 3">
    <name type="scientific">Nocardia camponoti</name>
    <dbReference type="NCBI Taxonomy" id="1616106"/>
    <lineage>
        <taxon>Bacteria</taxon>
        <taxon>Bacillati</taxon>
        <taxon>Actinomycetota</taxon>
        <taxon>Actinomycetes</taxon>
        <taxon>Mycobacteriales</taxon>
        <taxon>Nocardiaceae</taxon>
        <taxon>Nocardia</taxon>
    </lineage>
</organism>
<evidence type="ECO:0000313" key="3">
    <source>
        <dbReference type="Proteomes" id="UP000612956"/>
    </source>
</evidence>
<reference evidence="2" key="2">
    <citation type="submission" date="2020-09" db="EMBL/GenBank/DDBJ databases">
        <authorList>
            <person name="Sun Q."/>
            <person name="Zhou Y."/>
        </authorList>
    </citation>
    <scope>NUCLEOTIDE SEQUENCE</scope>
    <source>
        <strain evidence="2">CGMCC 4.7278</strain>
    </source>
</reference>
<dbReference type="Proteomes" id="UP000612956">
    <property type="component" value="Unassembled WGS sequence"/>
</dbReference>
<accession>A0A917QFK7</accession>
<name>A0A917QFK7_9NOCA</name>
<feature type="transmembrane region" description="Helical" evidence="1">
    <location>
        <begin position="127"/>
        <end position="147"/>
    </location>
</feature>
<proteinExistence type="predicted"/>
<protein>
    <recommendedName>
        <fullName evidence="4">Bax inhibitor-1/YccA family protein</fullName>
    </recommendedName>
</protein>
<keyword evidence="1" id="KW-0472">Membrane</keyword>
<keyword evidence="3" id="KW-1185">Reference proteome</keyword>
<feature type="transmembrane region" description="Helical" evidence="1">
    <location>
        <begin position="98"/>
        <end position="120"/>
    </location>
</feature>
<dbReference type="Pfam" id="PF12811">
    <property type="entry name" value="BaxI_1"/>
    <property type="match status" value="1"/>
</dbReference>
<dbReference type="RefSeq" id="WP_188828595.1">
    <property type="nucleotide sequence ID" value="NZ_BMMW01000002.1"/>
</dbReference>
<feature type="transmembrane region" description="Helical" evidence="1">
    <location>
        <begin position="190"/>
        <end position="214"/>
    </location>
</feature>
<dbReference type="AlphaFoldDB" id="A0A917QFK7"/>
<dbReference type="EMBL" id="BMMW01000002">
    <property type="protein sequence ID" value="GGK48281.1"/>
    <property type="molecule type" value="Genomic_DNA"/>
</dbReference>
<reference evidence="2" key="1">
    <citation type="journal article" date="2014" name="Int. J. Syst. Evol. Microbiol.">
        <title>Complete genome sequence of Corynebacterium casei LMG S-19264T (=DSM 44701T), isolated from a smear-ripened cheese.</title>
        <authorList>
            <consortium name="US DOE Joint Genome Institute (JGI-PGF)"/>
            <person name="Walter F."/>
            <person name="Albersmeier A."/>
            <person name="Kalinowski J."/>
            <person name="Ruckert C."/>
        </authorList>
    </citation>
    <scope>NUCLEOTIDE SEQUENCE</scope>
    <source>
        <strain evidence="2">CGMCC 4.7278</strain>
    </source>
</reference>
<dbReference type="PANTHER" id="PTHR41282:SF1">
    <property type="entry name" value="CONSERVED TRANSMEMBRANE PROTEIN-RELATED"/>
    <property type="match status" value="1"/>
</dbReference>
<keyword evidence="1" id="KW-0812">Transmembrane</keyword>
<feature type="transmembrane region" description="Helical" evidence="1">
    <location>
        <begin position="159"/>
        <end position="178"/>
    </location>
</feature>
<feature type="transmembrane region" description="Helical" evidence="1">
    <location>
        <begin position="226"/>
        <end position="250"/>
    </location>
</feature>
<dbReference type="InterPro" id="IPR010539">
    <property type="entry name" value="BaxI_1-like"/>
</dbReference>
<evidence type="ECO:0000313" key="2">
    <source>
        <dbReference type="EMBL" id="GGK48281.1"/>
    </source>
</evidence>
<sequence>MRTSSNPVFKNLPKQEGVGPGGYANFGSGAAGAGQFGQQQYGQQPYNQQQYGQQPYQQQAVERAMTIDDVVTKTGITLAVLTVSAIISFALSSANPGLAGPFVIGGGLVGLVLVLIASFGNKMDRPAIVLGYAVAEGLFLGALSLMFTDVTFGGVGGSALIGQAVLGTFGVFFGMLVVYKTGAIRVTPRFTRMILGAMVGVLVLMVGNIIASFFMDGGLGLRDGGALAIVFSLVCIAIAAFSFLLDFDAADQLIRAQAPEKAAWGVALGLTVTLVWLYVEILRLLSYFQRD</sequence>
<comment type="caution">
    <text evidence="2">The sequence shown here is derived from an EMBL/GenBank/DDBJ whole genome shotgun (WGS) entry which is preliminary data.</text>
</comment>
<dbReference type="PANTHER" id="PTHR41282">
    <property type="entry name" value="CONSERVED TRANSMEMBRANE PROTEIN-RELATED"/>
    <property type="match status" value="1"/>
</dbReference>
<feature type="transmembrane region" description="Helical" evidence="1">
    <location>
        <begin position="262"/>
        <end position="279"/>
    </location>
</feature>
<evidence type="ECO:0008006" key="4">
    <source>
        <dbReference type="Google" id="ProtNLM"/>
    </source>
</evidence>
<keyword evidence="1" id="KW-1133">Transmembrane helix</keyword>
<gene>
    <name evidence="2" type="ORF">GCM10011591_19580</name>
</gene>
<feature type="transmembrane region" description="Helical" evidence="1">
    <location>
        <begin position="70"/>
        <end position="92"/>
    </location>
</feature>
<dbReference type="PIRSF" id="PIRSF009160">
    <property type="entry name" value="UCP009160"/>
    <property type="match status" value="1"/>
</dbReference>
<evidence type="ECO:0000256" key="1">
    <source>
        <dbReference type="SAM" id="Phobius"/>
    </source>
</evidence>